<evidence type="ECO:0000313" key="2">
    <source>
        <dbReference type="EMBL" id="MBC8198672.1"/>
    </source>
</evidence>
<keyword evidence="2" id="KW-0067">ATP-binding</keyword>
<gene>
    <name evidence="2" type="ORF">H8E80_01300</name>
</gene>
<protein>
    <submittedName>
        <fullName evidence="2">ATP-binding protein</fullName>
    </submittedName>
</protein>
<dbReference type="PANTHER" id="PTHR33295:SF7">
    <property type="entry name" value="ATPASE"/>
    <property type="match status" value="1"/>
</dbReference>
<feature type="domain" description="AAA+ ATPase" evidence="1">
    <location>
        <begin position="17"/>
        <end position="145"/>
    </location>
</feature>
<dbReference type="InterPro" id="IPR025420">
    <property type="entry name" value="DUF4143"/>
</dbReference>
<reference evidence="2 3" key="1">
    <citation type="submission" date="2020-08" db="EMBL/GenBank/DDBJ databases">
        <title>Bridging the membrane lipid divide: bacteria of the FCB group superphylum have the potential to synthesize archaeal ether lipids.</title>
        <authorList>
            <person name="Villanueva L."/>
            <person name="Von Meijenfeldt F.A.B."/>
            <person name="Westbye A.B."/>
            <person name="Yadav S."/>
            <person name="Hopmans E.C."/>
            <person name="Dutilh B.E."/>
            <person name="Sinninghe Damste J.S."/>
        </authorList>
    </citation>
    <scope>NUCLEOTIDE SEQUENCE [LARGE SCALE GENOMIC DNA]</scope>
    <source>
        <strain evidence="2">NIOZ-UU82</strain>
    </source>
</reference>
<accession>A0A8J6T5U8</accession>
<proteinExistence type="predicted"/>
<dbReference type="SMART" id="SM00382">
    <property type="entry name" value="AAA"/>
    <property type="match status" value="1"/>
</dbReference>
<dbReference type="InterPro" id="IPR041682">
    <property type="entry name" value="AAA_14"/>
</dbReference>
<dbReference type="Pfam" id="PF13173">
    <property type="entry name" value="AAA_14"/>
    <property type="match status" value="1"/>
</dbReference>
<organism evidence="2 3">
    <name type="scientific">Candidatus Desulfaltia bathyphila</name>
    <dbReference type="NCBI Taxonomy" id="2841697"/>
    <lineage>
        <taxon>Bacteria</taxon>
        <taxon>Pseudomonadati</taxon>
        <taxon>Thermodesulfobacteriota</taxon>
        <taxon>Desulfobacteria</taxon>
        <taxon>Desulfobacterales</taxon>
        <taxon>Desulfobacterales incertae sedis</taxon>
        <taxon>Candidatus Desulfaltia</taxon>
    </lineage>
</organism>
<dbReference type="EMBL" id="JACNLL010000018">
    <property type="protein sequence ID" value="MBC8198672.1"/>
    <property type="molecule type" value="Genomic_DNA"/>
</dbReference>
<evidence type="ECO:0000313" key="3">
    <source>
        <dbReference type="Proteomes" id="UP000603545"/>
    </source>
</evidence>
<dbReference type="InterPro" id="IPR027417">
    <property type="entry name" value="P-loop_NTPase"/>
</dbReference>
<dbReference type="GO" id="GO:0005524">
    <property type="term" value="F:ATP binding"/>
    <property type="evidence" value="ECO:0007669"/>
    <property type="project" value="UniProtKB-KW"/>
</dbReference>
<dbReference type="AlphaFoldDB" id="A0A8J6T5U8"/>
<dbReference type="PANTHER" id="PTHR33295">
    <property type="entry name" value="ATPASE"/>
    <property type="match status" value="1"/>
</dbReference>
<dbReference type="Proteomes" id="UP000603545">
    <property type="component" value="Unassembled WGS sequence"/>
</dbReference>
<comment type="caution">
    <text evidence="2">The sequence shown here is derived from an EMBL/GenBank/DDBJ whole genome shotgun (WGS) entry which is preliminary data.</text>
</comment>
<dbReference type="Pfam" id="PF13635">
    <property type="entry name" value="DUF4143"/>
    <property type="match status" value="1"/>
</dbReference>
<dbReference type="Gene3D" id="3.40.50.300">
    <property type="entry name" value="P-loop containing nucleotide triphosphate hydrolases"/>
    <property type="match status" value="1"/>
</dbReference>
<name>A0A8J6T5U8_9BACT</name>
<dbReference type="InterPro" id="IPR003593">
    <property type="entry name" value="AAA+_ATPase"/>
</dbReference>
<keyword evidence="2" id="KW-0547">Nucleotide-binding</keyword>
<sequence length="456" mass="52018">MKRFSEQYLVQWIKTRRRKPLILRGARQVGKSTLVRQFANQQNLLLNEINLERHLELDKVFATLDIAVIRGELEALVGRSITKQGSLLFLDEIQATPSAIQALRYLYEDLPDIPVIAAGSLLEFTLADHSFSMPVGRIEYHHLGPMTFREFLQAIEPALCRYLDDLDFDSILPESAHRKLLMRQRQYMFVGGMPEAVLMFHESASLKEAAAVHRRIVSTYEDDFAKYARHHELVLLQRIFHLIPSQVGQKVKYVNFSREDRSRDVKAAIELLAKARVCTRVFASHCSGIPLYADINEFAYKLLFLDVGLMNHVCGLDWPTLRRMNDVQLINEGAVAEQFIGQHLAYASKGADPPRLVYWLREGRKTNAEVDYVISSGPNIFPVEVKAGRSGTLRSLHQFVACGKSLKAVRLDMNQPSRQQVTYQVPTAGKHQKTFFELLSLPLYGVGELKRLLDQE</sequence>
<dbReference type="SUPFAM" id="SSF52540">
    <property type="entry name" value="P-loop containing nucleoside triphosphate hydrolases"/>
    <property type="match status" value="1"/>
</dbReference>
<evidence type="ECO:0000259" key="1">
    <source>
        <dbReference type="SMART" id="SM00382"/>
    </source>
</evidence>